<dbReference type="EMBL" id="LAZR01000908">
    <property type="protein sequence ID" value="KKN54899.1"/>
    <property type="molecule type" value="Genomic_DNA"/>
</dbReference>
<accession>A0A0F9RJH7</accession>
<gene>
    <name evidence="1" type="ORF">LCGC14_0587920</name>
</gene>
<reference evidence="1" key="1">
    <citation type="journal article" date="2015" name="Nature">
        <title>Complex archaea that bridge the gap between prokaryotes and eukaryotes.</title>
        <authorList>
            <person name="Spang A."/>
            <person name="Saw J.H."/>
            <person name="Jorgensen S.L."/>
            <person name="Zaremba-Niedzwiedzka K."/>
            <person name="Martijn J."/>
            <person name="Lind A.E."/>
            <person name="van Eijk R."/>
            <person name="Schleper C."/>
            <person name="Guy L."/>
            <person name="Ettema T.J."/>
        </authorList>
    </citation>
    <scope>NUCLEOTIDE SEQUENCE</scope>
</reference>
<dbReference type="AlphaFoldDB" id="A0A0F9RJH7"/>
<organism evidence="1">
    <name type="scientific">marine sediment metagenome</name>
    <dbReference type="NCBI Taxonomy" id="412755"/>
    <lineage>
        <taxon>unclassified sequences</taxon>
        <taxon>metagenomes</taxon>
        <taxon>ecological metagenomes</taxon>
    </lineage>
</organism>
<sequence length="84" mass="9534">MKKHEHHDCEHIMKFCKPCNEAYCGKCDAVWASEPCTLSHYPWIYNTPTITWPYYGTTTTTTTYDDTGDNTFTTSHALCASATS</sequence>
<evidence type="ECO:0000313" key="1">
    <source>
        <dbReference type="EMBL" id="KKN54899.1"/>
    </source>
</evidence>
<name>A0A0F9RJH7_9ZZZZ</name>
<comment type="caution">
    <text evidence="1">The sequence shown here is derived from an EMBL/GenBank/DDBJ whole genome shotgun (WGS) entry which is preliminary data.</text>
</comment>
<protein>
    <submittedName>
        <fullName evidence="1">Uncharacterized protein</fullName>
    </submittedName>
</protein>
<proteinExistence type="predicted"/>